<reference evidence="2 3" key="1">
    <citation type="journal article" date="2018" name="BMC Genomics">
        <title>The genome of Naegleria lovaniensis, the basis for a comparative approach to unravel pathogenicity factors of the human pathogenic amoeba N. fowleri.</title>
        <authorList>
            <person name="Liechti N."/>
            <person name="Schurch N."/>
            <person name="Bruggmann R."/>
            <person name="Wittwer M."/>
        </authorList>
    </citation>
    <scope>NUCLEOTIDE SEQUENCE [LARGE SCALE GENOMIC DNA]</scope>
    <source>
        <strain evidence="2 3">ATCC 30569</strain>
    </source>
</reference>
<dbReference type="EMBL" id="PYSW02000050">
    <property type="protein sequence ID" value="KAG2373832.1"/>
    <property type="molecule type" value="Genomic_DNA"/>
</dbReference>
<evidence type="ECO:0000313" key="2">
    <source>
        <dbReference type="EMBL" id="KAG2373832.1"/>
    </source>
</evidence>
<feature type="compositionally biased region" description="Basic and acidic residues" evidence="1">
    <location>
        <begin position="78"/>
        <end position="90"/>
    </location>
</feature>
<evidence type="ECO:0000256" key="1">
    <source>
        <dbReference type="SAM" id="MobiDB-lite"/>
    </source>
</evidence>
<organism evidence="2 3">
    <name type="scientific">Naegleria lovaniensis</name>
    <name type="common">Amoeba</name>
    <dbReference type="NCBI Taxonomy" id="51637"/>
    <lineage>
        <taxon>Eukaryota</taxon>
        <taxon>Discoba</taxon>
        <taxon>Heterolobosea</taxon>
        <taxon>Tetramitia</taxon>
        <taxon>Eutetramitia</taxon>
        <taxon>Vahlkampfiidae</taxon>
        <taxon>Naegleria</taxon>
    </lineage>
</organism>
<feature type="compositionally biased region" description="Basic and acidic residues" evidence="1">
    <location>
        <begin position="97"/>
        <end position="114"/>
    </location>
</feature>
<protein>
    <submittedName>
        <fullName evidence="2">Uncharacterized protein</fullName>
    </submittedName>
</protein>
<dbReference type="Proteomes" id="UP000816034">
    <property type="component" value="Unassembled WGS sequence"/>
</dbReference>
<sequence>MLFNGSLITHLRVENHPVKTYQNKTSSSFTNIIMDDQEFKRQLKPNPGSKSLTANKDDQLKAPSNENYNEPNIGDVYKSNRGEEGKKEDLFGGGTFEEMKDKKDPSPLTRSKME</sequence>
<feature type="region of interest" description="Disordered" evidence="1">
    <location>
        <begin position="42"/>
        <end position="114"/>
    </location>
</feature>
<keyword evidence="3" id="KW-1185">Reference proteome</keyword>
<evidence type="ECO:0000313" key="3">
    <source>
        <dbReference type="Proteomes" id="UP000816034"/>
    </source>
</evidence>
<gene>
    <name evidence="2" type="ORF">C9374_011717</name>
</gene>
<accession>A0AA88G9L3</accession>
<comment type="caution">
    <text evidence="2">The sequence shown here is derived from an EMBL/GenBank/DDBJ whole genome shotgun (WGS) entry which is preliminary data.</text>
</comment>
<dbReference type="GeneID" id="68104171"/>
<proteinExistence type="predicted"/>
<name>A0AA88G9L3_NAELO</name>
<dbReference type="AlphaFoldDB" id="A0AA88G9L3"/>
<dbReference type="RefSeq" id="XP_044543006.1">
    <property type="nucleotide sequence ID" value="XM_044687403.1"/>
</dbReference>